<dbReference type="Proteomes" id="UP000677436">
    <property type="component" value="Chromosome"/>
</dbReference>
<reference evidence="2" key="2">
    <citation type="journal article" date="2021" name="Microbiol. Resour. Announc.">
        <title>Complete Genome Sequence of Polycladomyces abyssicola JIR-001T, Isolated from Hemipelagic Sediment in Deep Seawater.</title>
        <authorList>
            <person name="Tsubouchi T."/>
            <person name="Kaneko Y."/>
        </authorList>
    </citation>
    <scope>NUCLEOTIDE SEQUENCE</scope>
    <source>
        <strain evidence="2">JIR-001</strain>
    </source>
</reference>
<protein>
    <recommendedName>
        <fullName evidence="4">DUF2129 domain-containing protein</fullName>
    </recommendedName>
</protein>
<proteinExistence type="predicted"/>
<sequence>MSFPFSDRLGLAVWVKDLKAARSLRRMGNIHFVSKRLKYVYLYIDGRKSDQTIRKIERLPYVTRVERSLRREWTTDFQRTLEKSKDGSAVGTKTEK</sequence>
<reference evidence="2" key="1">
    <citation type="journal article" date="2013" name="Int. J. Syst. Evol. Microbiol.">
        <title>Polycladomyces abyssicola gen. nov., sp. nov., a thermophilic filamentous bacterium isolated from hemipelagic sediment.</title>
        <authorList>
            <person name="Tsubouchi T."/>
            <person name="Shimane Y."/>
            <person name="Mori K."/>
            <person name="Usui K."/>
            <person name="Hiraki T."/>
            <person name="Tame A."/>
            <person name="Uematsu K."/>
            <person name="Maruyama T."/>
            <person name="Hatada Y."/>
        </authorList>
    </citation>
    <scope>NUCLEOTIDE SEQUENCE</scope>
    <source>
        <strain evidence="2">JIR-001</strain>
    </source>
</reference>
<dbReference type="AlphaFoldDB" id="A0A8D5UFV4"/>
<dbReference type="InterPro" id="IPR016979">
    <property type="entry name" value="DUF2129"/>
</dbReference>
<organism evidence="2 3">
    <name type="scientific">Polycladomyces abyssicola</name>
    <dbReference type="NCBI Taxonomy" id="1125966"/>
    <lineage>
        <taxon>Bacteria</taxon>
        <taxon>Bacillati</taxon>
        <taxon>Bacillota</taxon>
        <taxon>Bacilli</taxon>
        <taxon>Bacillales</taxon>
        <taxon>Thermoactinomycetaceae</taxon>
        <taxon>Polycladomyces</taxon>
    </lineage>
</organism>
<keyword evidence="1" id="KW-0963">Cytoplasm</keyword>
<gene>
    <name evidence="2" type="ORF">JIR001_24000</name>
</gene>
<evidence type="ECO:0008006" key="4">
    <source>
        <dbReference type="Google" id="ProtNLM"/>
    </source>
</evidence>
<evidence type="ECO:0000313" key="2">
    <source>
        <dbReference type="EMBL" id="BCU82617.1"/>
    </source>
</evidence>
<dbReference type="RefSeq" id="WP_212772935.1">
    <property type="nucleotide sequence ID" value="NZ_AP024601.1"/>
</dbReference>
<evidence type="ECO:0000313" key="3">
    <source>
        <dbReference type="Proteomes" id="UP000677436"/>
    </source>
</evidence>
<accession>A0A8D5UFV4</accession>
<evidence type="ECO:0000256" key="1">
    <source>
        <dbReference type="ARBA" id="ARBA00022490"/>
    </source>
</evidence>
<name>A0A8D5UFV4_9BACL</name>
<keyword evidence="3" id="KW-1185">Reference proteome</keyword>
<dbReference type="KEGG" id="pabs:JIR001_24000"/>
<dbReference type="Pfam" id="PF09902">
    <property type="entry name" value="DUF2129"/>
    <property type="match status" value="1"/>
</dbReference>
<dbReference type="EMBL" id="AP024601">
    <property type="protein sequence ID" value="BCU82617.1"/>
    <property type="molecule type" value="Genomic_DNA"/>
</dbReference>